<evidence type="ECO:0000256" key="1">
    <source>
        <dbReference type="SAM" id="Phobius"/>
    </source>
</evidence>
<comment type="caution">
    <text evidence="2">The sequence shown here is derived from an EMBL/GenBank/DDBJ whole genome shotgun (WGS) entry which is preliminary data.</text>
</comment>
<proteinExistence type="predicted"/>
<evidence type="ECO:0000313" key="2">
    <source>
        <dbReference type="EMBL" id="PWW01190.1"/>
    </source>
</evidence>
<accession>A0A2V2YV00</accession>
<evidence type="ECO:0000313" key="3">
    <source>
        <dbReference type="Proteomes" id="UP000246635"/>
    </source>
</evidence>
<keyword evidence="3" id="KW-1185">Reference proteome</keyword>
<dbReference type="OrthoDB" id="9923655at2"/>
<keyword evidence="1" id="KW-1133">Transmembrane helix</keyword>
<keyword evidence="1" id="KW-0812">Transmembrane</keyword>
<gene>
    <name evidence="2" type="ORF">DFQ01_11080</name>
</gene>
<name>A0A2V2YV00_9BACL</name>
<dbReference type="AlphaFoldDB" id="A0A2V2YV00"/>
<feature type="transmembrane region" description="Helical" evidence="1">
    <location>
        <begin position="20"/>
        <end position="39"/>
    </location>
</feature>
<organism evidence="2 3">
    <name type="scientific">Paenibacillus cellulosilyticus</name>
    <dbReference type="NCBI Taxonomy" id="375489"/>
    <lineage>
        <taxon>Bacteria</taxon>
        <taxon>Bacillati</taxon>
        <taxon>Bacillota</taxon>
        <taxon>Bacilli</taxon>
        <taxon>Bacillales</taxon>
        <taxon>Paenibacillaceae</taxon>
        <taxon>Paenibacillus</taxon>
    </lineage>
</organism>
<dbReference type="EMBL" id="QGTQ01000010">
    <property type="protein sequence ID" value="PWW01190.1"/>
    <property type="molecule type" value="Genomic_DNA"/>
</dbReference>
<dbReference type="Proteomes" id="UP000246635">
    <property type="component" value="Unassembled WGS sequence"/>
</dbReference>
<dbReference type="RefSeq" id="WP_110044683.1">
    <property type="nucleotide sequence ID" value="NZ_CP054613.1"/>
</dbReference>
<keyword evidence="1" id="KW-0472">Membrane</keyword>
<sequence length="91" mass="10610">MAYTVEWNPLLENQDLKRTLARLHVTVMTLGFMTITQVLKVVVISVDRVEVYANNGQIFTYRASDKYTDRLEQFEVRSMGCLTVQRNDTTY</sequence>
<reference evidence="2 3" key="1">
    <citation type="submission" date="2018-05" db="EMBL/GenBank/DDBJ databases">
        <title>Genomic Encyclopedia of Type Strains, Phase III (KMG-III): the genomes of soil and plant-associated and newly described type strains.</title>
        <authorList>
            <person name="Whitman W."/>
        </authorList>
    </citation>
    <scope>NUCLEOTIDE SEQUENCE [LARGE SCALE GENOMIC DNA]</scope>
    <source>
        <strain evidence="2 3">CECT 5696</strain>
    </source>
</reference>
<protein>
    <submittedName>
        <fullName evidence="2">Uncharacterized protein</fullName>
    </submittedName>
</protein>